<keyword evidence="2" id="KW-1185">Reference proteome</keyword>
<evidence type="ECO:0000313" key="1">
    <source>
        <dbReference type="EMBL" id="SUI77001.1"/>
    </source>
</evidence>
<name>A0A380AAR3_9GAMM</name>
<reference evidence="1 2" key="1">
    <citation type="submission" date="2018-06" db="EMBL/GenBank/DDBJ databases">
        <authorList>
            <consortium name="Pathogen Informatics"/>
            <person name="Doyle S."/>
        </authorList>
    </citation>
    <scope>NUCLEOTIDE SEQUENCE [LARGE SCALE GENOMIC DNA]</scope>
    <source>
        <strain evidence="1 2">NCTC10738</strain>
    </source>
</reference>
<evidence type="ECO:0000313" key="2">
    <source>
        <dbReference type="Proteomes" id="UP000254069"/>
    </source>
</evidence>
<dbReference type="AlphaFoldDB" id="A0A380AAR3"/>
<gene>
    <name evidence="1" type="ORF">NCTC10738_02502</name>
</gene>
<accession>A0A380AAR3</accession>
<dbReference type="RefSeq" id="WP_109247821.1">
    <property type="nucleotide sequence ID" value="NZ_CP047422.1"/>
</dbReference>
<protein>
    <submittedName>
        <fullName evidence="1">Uncharacterized protein</fullName>
    </submittedName>
</protein>
<dbReference type="EMBL" id="UGYO01000001">
    <property type="protein sequence ID" value="SUI77001.1"/>
    <property type="molecule type" value="Genomic_DNA"/>
</dbReference>
<dbReference type="Proteomes" id="UP000254069">
    <property type="component" value="Unassembled WGS sequence"/>
</dbReference>
<sequence>MQYIDRGVCFIELEQAFAGEFTKPIDSVHLFKKWIFNDVIWLLPRSRNVELSSASSHEGVDDLSGKTNEPHKLAKGLMSLPAVSHSFIAGELARVAKILYRNGPECGADEKKSSFCPLWHRFQRLLGLKSLVCIRP</sequence>
<proteinExistence type="predicted"/>
<organism evidence="1 2">
    <name type="scientific">Shewanella algae</name>
    <dbReference type="NCBI Taxonomy" id="38313"/>
    <lineage>
        <taxon>Bacteria</taxon>
        <taxon>Pseudomonadati</taxon>
        <taxon>Pseudomonadota</taxon>
        <taxon>Gammaproteobacteria</taxon>
        <taxon>Alteromonadales</taxon>
        <taxon>Shewanellaceae</taxon>
        <taxon>Shewanella</taxon>
    </lineage>
</organism>